<comment type="caution">
    <text evidence="1">The sequence shown here is derived from an EMBL/GenBank/DDBJ whole genome shotgun (WGS) entry which is preliminary data.</text>
</comment>
<dbReference type="EMBL" id="JAYMYQ010000008">
    <property type="protein sequence ID" value="KAK7315575.1"/>
    <property type="molecule type" value="Genomic_DNA"/>
</dbReference>
<keyword evidence="2" id="KW-1185">Reference proteome</keyword>
<accession>A0AAN9PWZ9</accession>
<name>A0AAN9PWZ9_CANGL</name>
<organism evidence="1 2">
    <name type="scientific">Canavalia gladiata</name>
    <name type="common">Sword bean</name>
    <name type="synonym">Dolichos gladiatus</name>
    <dbReference type="NCBI Taxonomy" id="3824"/>
    <lineage>
        <taxon>Eukaryota</taxon>
        <taxon>Viridiplantae</taxon>
        <taxon>Streptophyta</taxon>
        <taxon>Embryophyta</taxon>
        <taxon>Tracheophyta</taxon>
        <taxon>Spermatophyta</taxon>
        <taxon>Magnoliopsida</taxon>
        <taxon>eudicotyledons</taxon>
        <taxon>Gunneridae</taxon>
        <taxon>Pentapetalae</taxon>
        <taxon>rosids</taxon>
        <taxon>fabids</taxon>
        <taxon>Fabales</taxon>
        <taxon>Fabaceae</taxon>
        <taxon>Papilionoideae</taxon>
        <taxon>50 kb inversion clade</taxon>
        <taxon>NPAAA clade</taxon>
        <taxon>indigoferoid/millettioid clade</taxon>
        <taxon>Phaseoleae</taxon>
        <taxon>Canavalia</taxon>
    </lineage>
</organism>
<reference evidence="1 2" key="1">
    <citation type="submission" date="2024-01" db="EMBL/GenBank/DDBJ databases">
        <title>The genomes of 5 underutilized Papilionoideae crops provide insights into root nodulation and disease resistanc.</title>
        <authorList>
            <person name="Jiang F."/>
        </authorList>
    </citation>
    <scope>NUCLEOTIDE SEQUENCE [LARGE SCALE GENOMIC DNA]</scope>
    <source>
        <strain evidence="1">LVBAO_FW01</strain>
        <tissue evidence="1">Leaves</tissue>
    </source>
</reference>
<proteinExistence type="predicted"/>
<evidence type="ECO:0000313" key="2">
    <source>
        <dbReference type="Proteomes" id="UP001367508"/>
    </source>
</evidence>
<sequence length="156" mass="17476">MGIEIPRQEGRNSKAFSKGVGAKFNGQRGRFIEKSFQVLIAPVRITVLAYRIGSVFDQINHAMPTVRSHIFLAWRRMLGLGKHSRVVKPQIYNKRLKRGVNIGEKSTVNNASAGSPREEFYKGKSPDGFMIRLLIQYLRPILTGIQTTGLHASNPS</sequence>
<dbReference type="AlphaFoldDB" id="A0AAN9PWZ9"/>
<protein>
    <submittedName>
        <fullName evidence="1">Uncharacterized protein</fullName>
    </submittedName>
</protein>
<dbReference type="Proteomes" id="UP001367508">
    <property type="component" value="Unassembled WGS sequence"/>
</dbReference>
<gene>
    <name evidence="1" type="ORF">VNO77_34131</name>
</gene>
<evidence type="ECO:0000313" key="1">
    <source>
        <dbReference type="EMBL" id="KAK7315575.1"/>
    </source>
</evidence>